<dbReference type="Gene3D" id="3.40.50.20">
    <property type="match status" value="1"/>
</dbReference>
<comment type="pathway">
    <text evidence="1 10">Purine metabolism; IMP biosynthesis via de novo pathway; N(1)-(5-phospho-D-ribosyl)glycinamide from 5-phospho-alpha-D-ribose 1-diphosphate: step 2/2.</text>
</comment>
<evidence type="ECO:0000256" key="2">
    <source>
        <dbReference type="ARBA" id="ARBA00013255"/>
    </source>
</evidence>
<evidence type="ECO:0000313" key="13">
    <source>
        <dbReference type="EMBL" id="GHE51629.1"/>
    </source>
</evidence>
<dbReference type="SUPFAM" id="SSF52440">
    <property type="entry name" value="PreATP-grasp domain"/>
    <property type="match status" value="1"/>
</dbReference>
<dbReference type="PANTHER" id="PTHR43472">
    <property type="entry name" value="PHOSPHORIBOSYLAMINE--GLYCINE LIGASE"/>
    <property type="match status" value="1"/>
</dbReference>
<dbReference type="Proteomes" id="UP000658258">
    <property type="component" value="Unassembled WGS sequence"/>
</dbReference>
<dbReference type="NCBIfam" id="TIGR00877">
    <property type="entry name" value="purD"/>
    <property type="match status" value="1"/>
</dbReference>
<dbReference type="InterPro" id="IPR000115">
    <property type="entry name" value="PRibGlycinamide_synth"/>
</dbReference>
<evidence type="ECO:0000256" key="6">
    <source>
        <dbReference type="ARBA" id="ARBA00022840"/>
    </source>
</evidence>
<dbReference type="InterPro" id="IPR020560">
    <property type="entry name" value="PRibGlycinamide_synth_C-dom"/>
</dbReference>
<dbReference type="Pfam" id="PF02843">
    <property type="entry name" value="GARS_C"/>
    <property type="match status" value="1"/>
</dbReference>
<evidence type="ECO:0000256" key="11">
    <source>
        <dbReference type="PROSITE-ProRule" id="PRU00409"/>
    </source>
</evidence>
<dbReference type="InterPro" id="IPR011054">
    <property type="entry name" value="Rudment_hybrid_motif"/>
</dbReference>
<dbReference type="InterPro" id="IPR037123">
    <property type="entry name" value="PRibGlycinamide_synth_C_sf"/>
</dbReference>
<evidence type="ECO:0000256" key="8">
    <source>
        <dbReference type="ARBA" id="ARBA00042242"/>
    </source>
</evidence>
<feature type="domain" description="ATP-grasp" evidence="12">
    <location>
        <begin position="111"/>
        <end position="319"/>
    </location>
</feature>
<dbReference type="PANTHER" id="PTHR43472:SF1">
    <property type="entry name" value="PHOSPHORIBOSYLAMINE--GLYCINE LIGASE, CHLOROPLASTIC"/>
    <property type="match status" value="1"/>
</dbReference>
<dbReference type="GO" id="GO:0016874">
    <property type="term" value="F:ligase activity"/>
    <property type="evidence" value="ECO:0007669"/>
    <property type="project" value="UniProtKB-KW"/>
</dbReference>
<dbReference type="InterPro" id="IPR011761">
    <property type="entry name" value="ATP-grasp"/>
</dbReference>
<dbReference type="InterPro" id="IPR016185">
    <property type="entry name" value="PreATP-grasp_dom_sf"/>
</dbReference>
<sequence>MKVLVLGSGGREHALSWKIAQSKQCEALFIAPGNAGTAQVGTNVALTVTDFEGIGHFVKQEQIDLVVVGPEDPLVKGIADYFAKDDELKKVGLVGPSANGAQLEGSKDFSKRFMERHGIPTARSKTFTRENLEEGLNYVSSHPLPVVLKADGLAAGKGVIIAETTEQARETLQEMLVEAKFGDASSRVVIEQYLQGIELSVFVLTDGHSYKILPEAKDYKRIGENDTGLNTGGMGAVTPVPFAAGDFMQKVEERIVKPTVKGLKEENIDYKGFIFIGLMNVGGDPYVIEYNVRMGDPETQVVIPKIKSDLLELLQATAQERLAEVDYTTHNEAFTTVVMVSGGYPGSYPKGHPISGLNEVNGALVFHAGTKLNDSQDIVTNGGRVLAITGKGESVEKALENAYNGVSKISWTDEYHRRDIGQDILRLLKQ</sequence>
<dbReference type="SMART" id="SM01209">
    <property type="entry name" value="GARS_A"/>
    <property type="match status" value="1"/>
</dbReference>
<evidence type="ECO:0000259" key="12">
    <source>
        <dbReference type="PROSITE" id="PS50975"/>
    </source>
</evidence>
<protein>
    <recommendedName>
        <fullName evidence="2 10">Phosphoribosylamine--glycine ligase</fullName>
        <ecNumber evidence="2 10">6.3.4.13</ecNumber>
    </recommendedName>
    <alternativeName>
        <fullName evidence="10">GARS</fullName>
    </alternativeName>
    <alternativeName>
        <fullName evidence="8 10">Glycinamide ribonucleotide synthetase</fullName>
    </alternativeName>
    <alternativeName>
        <fullName evidence="9 10">Phosphoribosylglycinamide synthetase</fullName>
    </alternativeName>
</protein>
<evidence type="ECO:0000256" key="1">
    <source>
        <dbReference type="ARBA" id="ARBA00005174"/>
    </source>
</evidence>
<keyword evidence="14" id="KW-1185">Reference proteome</keyword>
<dbReference type="EMBL" id="BNAG01000001">
    <property type="protein sequence ID" value="GHE51629.1"/>
    <property type="molecule type" value="Genomic_DNA"/>
</dbReference>
<dbReference type="PROSITE" id="PS50975">
    <property type="entry name" value="ATP_GRASP"/>
    <property type="match status" value="1"/>
</dbReference>
<keyword evidence="5 10" id="KW-0658">Purine biosynthesis</keyword>
<gene>
    <name evidence="10 13" type="primary">purD</name>
    <name evidence="13" type="ORF">GCM10011340_02250</name>
</gene>
<name>A0ABQ3I2D1_9BACT</name>
<organism evidence="13 14">
    <name type="scientific">Roseivirga thermotolerans</name>
    <dbReference type="NCBI Taxonomy" id="1758176"/>
    <lineage>
        <taxon>Bacteria</taxon>
        <taxon>Pseudomonadati</taxon>
        <taxon>Bacteroidota</taxon>
        <taxon>Cytophagia</taxon>
        <taxon>Cytophagales</taxon>
        <taxon>Roseivirgaceae</taxon>
        <taxon>Roseivirga</taxon>
    </lineage>
</organism>
<evidence type="ECO:0000256" key="5">
    <source>
        <dbReference type="ARBA" id="ARBA00022755"/>
    </source>
</evidence>
<dbReference type="Gene3D" id="3.30.1490.20">
    <property type="entry name" value="ATP-grasp fold, A domain"/>
    <property type="match status" value="1"/>
</dbReference>
<keyword evidence="4 11" id="KW-0547">Nucleotide-binding</keyword>
<dbReference type="RefSeq" id="WP_189628348.1">
    <property type="nucleotide sequence ID" value="NZ_BNAG01000001.1"/>
</dbReference>
<reference evidence="14" key="1">
    <citation type="journal article" date="2019" name="Int. J. Syst. Evol. Microbiol.">
        <title>The Global Catalogue of Microorganisms (GCM) 10K type strain sequencing project: providing services to taxonomists for standard genome sequencing and annotation.</title>
        <authorList>
            <consortium name="The Broad Institute Genomics Platform"/>
            <consortium name="The Broad Institute Genome Sequencing Center for Infectious Disease"/>
            <person name="Wu L."/>
            <person name="Ma J."/>
        </authorList>
    </citation>
    <scope>NUCLEOTIDE SEQUENCE [LARGE SCALE GENOMIC DNA]</scope>
    <source>
        <strain evidence="14">CGMCC 1.15111</strain>
    </source>
</reference>
<dbReference type="EC" id="6.3.4.13" evidence="2 10"/>
<comment type="caution">
    <text evidence="13">The sequence shown here is derived from an EMBL/GenBank/DDBJ whole genome shotgun (WGS) entry which is preliminary data.</text>
</comment>
<dbReference type="Pfam" id="PF02844">
    <property type="entry name" value="GARS_N"/>
    <property type="match status" value="1"/>
</dbReference>
<evidence type="ECO:0000256" key="3">
    <source>
        <dbReference type="ARBA" id="ARBA00022598"/>
    </source>
</evidence>
<dbReference type="HAMAP" id="MF_00138">
    <property type="entry name" value="GARS"/>
    <property type="match status" value="1"/>
</dbReference>
<dbReference type="Pfam" id="PF01071">
    <property type="entry name" value="GARS_A"/>
    <property type="match status" value="1"/>
</dbReference>
<dbReference type="Gene3D" id="3.30.470.20">
    <property type="entry name" value="ATP-grasp fold, B domain"/>
    <property type="match status" value="1"/>
</dbReference>
<proteinExistence type="inferred from homology"/>
<dbReference type="SUPFAM" id="SSF56059">
    <property type="entry name" value="Glutathione synthetase ATP-binding domain-like"/>
    <property type="match status" value="1"/>
</dbReference>
<dbReference type="SUPFAM" id="SSF51246">
    <property type="entry name" value="Rudiment single hybrid motif"/>
    <property type="match status" value="1"/>
</dbReference>
<comment type="similarity">
    <text evidence="7 10">Belongs to the GARS family.</text>
</comment>
<evidence type="ECO:0000256" key="9">
    <source>
        <dbReference type="ARBA" id="ARBA00042864"/>
    </source>
</evidence>
<dbReference type="InterPro" id="IPR020562">
    <property type="entry name" value="PRibGlycinamide_synth_N"/>
</dbReference>
<evidence type="ECO:0000313" key="14">
    <source>
        <dbReference type="Proteomes" id="UP000658258"/>
    </source>
</evidence>
<comment type="catalytic activity">
    <reaction evidence="10">
        <text>5-phospho-beta-D-ribosylamine + glycine + ATP = N(1)-(5-phospho-beta-D-ribosyl)glycinamide + ADP + phosphate + H(+)</text>
        <dbReference type="Rhea" id="RHEA:17453"/>
        <dbReference type="ChEBI" id="CHEBI:15378"/>
        <dbReference type="ChEBI" id="CHEBI:30616"/>
        <dbReference type="ChEBI" id="CHEBI:43474"/>
        <dbReference type="ChEBI" id="CHEBI:57305"/>
        <dbReference type="ChEBI" id="CHEBI:58681"/>
        <dbReference type="ChEBI" id="CHEBI:143788"/>
        <dbReference type="ChEBI" id="CHEBI:456216"/>
        <dbReference type="EC" id="6.3.4.13"/>
    </reaction>
</comment>
<accession>A0ABQ3I2D1</accession>
<evidence type="ECO:0000256" key="4">
    <source>
        <dbReference type="ARBA" id="ARBA00022741"/>
    </source>
</evidence>
<keyword evidence="6 11" id="KW-0067">ATP-binding</keyword>
<dbReference type="InterPro" id="IPR013815">
    <property type="entry name" value="ATP_grasp_subdomain_1"/>
</dbReference>
<keyword evidence="3 10" id="KW-0436">Ligase</keyword>
<evidence type="ECO:0000256" key="7">
    <source>
        <dbReference type="ARBA" id="ARBA00038345"/>
    </source>
</evidence>
<evidence type="ECO:0000256" key="10">
    <source>
        <dbReference type="HAMAP-Rule" id="MF_00138"/>
    </source>
</evidence>
<dbReference type="InterPro" id="IPR020561">
    <property type="entry name" value="PRibGlycinamid_synth_ATP-grasp"/>
</dbReference>
<dbReference type="SMART" id="SM01210">
    <property type="entry name" value="GARS_C"/>
    <property type="match status" value="1"/>
</dbReference>
<dbReference type="Gene3D" id="3.90.600.10">
    <property type="entry name" value="Phosphoribosylglycinamide synthetase, C-terminal domain"/>
    <property type="match status" value="1"/>
</dbReference>